<organism evidence="2">
    <name type="scientific">Nothobranchius korthausae</name>
    <dbReference type="NCBI Taxonomy" id="1143690"/>
    <lineage>
        <taxon>Eukaryota</taxon>
        <taxon>Metazoa</taxon>
        <taxon>Chordata</taxon>
        <taxon>Craniata</taxon>
        <taxon>Vertebrata</taxon>
        <taxon>Euteleostomi</taxon>
        <taxon>Actinopterygii</taxon>
        <taxon>Neopterygii</taxon>
        <taxon>Teleostei</taxon>
        <taxon>Neoteleostei</taxon>
        <taxon>Acanthomorphata</taxon>
        <taxon>Ovalentaria</taxon>
        <taxon>Atherinomorphae</taxon>
        <taxon>Cyprinodontiformes</taxon>
        <taxon>Nothobranchiidae</taxon>
        <taxon>Nothobranchius</taxon>
    </lineage>
</organism>
<reference evidence="2" key="2">
    <citation type="submission" date="2016-06" db="EMBL/GenBank/DDBJ databases">
        <title>The genome of a short-lived fish provides insights into sex chromosome evolution and the genetic control of aging.</title>
        <authorList>
            <person name="Reichwald K."/>
            <person name="Felder M."/>
            <person name="Petzold A."/>
            <person name="Koch P."/>
            <person name="Groth M."/>
            <person name="Platzer M."/>
        </authorList>
    </citation>
    <scope>NUCLEOTIDE SEQUENCE</scope>
    <source>
        <tissue evidence="2">Brain</tissue>
    </source>
</reference>
<reference evidence="2" key="1">
    <citation type="submission" date="2016-05" db="EMBL/GenBank/DDBJ databases">
        <authorList>
            <person name="Lavstsen T."/>
            <person name="Jespersen J.S."/>
        </authorList>
    </citation>
    <scope>NUCLEOTIDE SEQUENCE</scope>
    <source>
        <tissue evidence="2">Brain</tissue>
    </source>
</reference>
<protein>
    <submittedName>
        <fullName evidence="2">Uncharacterized protein</fullName>
    </submittedName>
</protein>
<feature type="compositionally biased region" description="Polar residues" evidence="1">
    <location>
        <begin position="16"/>
        <end position="39"/>
    </location>
</feature>
<proteinExistence type="predicted"/>
<name>A0A1A8EJV5_9TELE</name>
<feature type="region of interest" description="Disordered" evidence="1">
    <location>
        <begin position="1"/>
        <end position="39"/>
    </location>
</feature>
<sequence>WRNEGPGGTRPPDSQVRVTRTNPNQSAKGTSPWPSSQGRVISRDTVTVCSLSHLVYA</sequence>
<accession>A0A1A8EJV5</accession>
<dbReference type="AlphaFoldDB" id="A0A1A8EJV5"/>
<evidence type="ECO:0000313" key="2">
    <source>
        <dbReference type="EMBL" id="SBQ47114.1"/>
    </source>
</evidence>
<dbReference type="EMBL" id="HAEB01000645">
    <property type="protein sequence ID" value="SBQ47114.1"/>
    <property type="molecule type" value="Transcribed_RNA"/>
</dbReference>
<evidence type="ECO:0000256" key="1">
    <source>
        <dbReference type="SAM" id="MobiDB-lite"/>
    </source>
</evidence>
<feature type="non-terminal residue" evidence="2">
    <location>
        <position position="57"/>
    </location>
</feature>
<gene>
    <name evidence="2" type="primary">Nfu_g_1_012835</name>
</gene>
<feature type="non-terminal residue" evidence="2">
    <location>
        <position position="1"/>
    </location>
</feature>